<evidence type="ECO:0000313" key="3">
    <source>
        <dbReference type="Proteomes" id="UP001472677"/>
    </source>
</evidence>
<comment type="caution">
    <text evidence="2">The sequence shown here is derived from an EMBL/GenBank/DDBJ whole genome shotgun (WGS) entry which is preliminary data.</text>
</comment>
<dbReference type="Proteomes" id="UP001472677">
    <property type="component" value="Unassembled WGS sequence"/>
</dbReference>
<sequence>MEDKVNSLELSLICHLCPSALFFQFPSTPTFLSLLVSLRSVSELNRRREKINLLNFRALLRRDLKGYDGKLTISCLSS</sequence>
<proteinExistence type="predicted"/>
<keyword evidence="3" id="KW-1185">Reference proteome</keyword>
<keyword evidence="1" id="KW-1133">Transmembrane helix</keyword>
<accession>A0ABR2BHS9</accession>
<organism evidence="2 3">
    <name type="scientific">Hibiscus sabdariffa</name>
    <name type="common">roselle</name>
    <dbReference type="NCBI Taxonomy" id="183260"/>
    <lineage>
        <taxon>Eukaryota</taxon>
        <taxon>Viridiplantae</taxon>
        <taxon>Streptophyta</taxon>
        <taxon>Embryophyta</taxon>
        <taxon>Tracheophyta</taxon>
        <taxon>Spermatophyta</taxon>
        <taxon>Magnoliopsida</taxon>
        <taxon>eudicotyledons</taxon>
        <taxon>Gunneridae</taxon>
        <taxon>Pentapetalae</taxon>
        <taxon>rosids</taxon>
        <taxon>malvids</taxon>
        <taxon>Malvales</taxon>
        <taxon>Malvaceae</taxon>
        <taxon>Malvoideae</taxon>
        <taxon>Hibiscus</taxon>
    </lineage>
</organism>
<feature type="transmembrane region" description="Helical" evidence="1">
    <location>
        <begin position="20"/>
        <end position="38"/>
    </location>
</feature>
<keyword evidence="1" id="KW-0472">Membrane</keyword>
<keyword evidence="1" id="KW-0812">Transmembrane</keyword>
<gene>
    <name evidence="2" type="ORF">V6N12_074063</name>
</gene>
<name>A0ABR2BHS9_9ROSI</name>
<dbReference type="EMBL" id="JBBPBM010000120">
    <property type="protein sequence ID" value="KAK8506002.1"/>
    <property type="molecule type" value="Genomic_DNA"/>
</dbReference>
<evidence type="ECO:0000256" key="1">
    <source>
        <dbReference type="SAM" id="Phobius"/>
    </source>
</evidence>
<protein>
    <submittedName>
        <fullName evidence="2">Uncharacterized protein</fullName>
    </submittedName>
</protein>
<evidence type="ECO:0000313" key="2">
    <source>
        <dbReference type="EMBL" id="KAK8506002.1"/>
    </source>
</evidence>
<reference evidence="2 3" key="1">
    <citation type="journal article" date="2024" name="G3 (Bethesda)">
        <title>Genome assembly of Hibiscus sabdariffa L. provides insights into metabolisms of medicinal natural products.</title>
        <authorList>
            <person name="Kim T."/>
        </authorList>
    </citation>
    <scope>NUCLEOTIDE SEQUENCE [LARGE SCALE GENOMIC DNA]</scope>
    <source>
        <strain evidence="2">TK-2024</strain>
        <tissue evidence="2">Old leaves</tissue>
    </source>
</reference>